<dbReference type="InterPro" id="IPR010982">
    <property type="entry name" value="Lambda_DNA-bd_dom_sf"/>
</dbReference>
<dbReference type="Pfam" id="PF01381">
    <property type="entry name" value="HTH_3"/>
    <property type="match status" value="1"/>
</dbReference>
<organism evidence="3 4">
    <name type="scientific">Ktedonosporobacter rubrisoli</name>
    <dbReference type="NCBI Taxonomy" id="2509675"/>
    <lineage>
        <taxon>Bacteria</taxon>
        <taxon>Bacillati</taxon>
        <taxon>Chloroflexota</taxon>
        <taxon>Ktedonobacteria</taxon>
        <taxon>Ktedonobacterales</taxon>
        <taxon>Ktedonosporobacteraceae</taxon>
        <taxon>Ktedonosporobacter</taxon>
    </lineage>
</organism>
<reference evidence="3 4" key="1">
    <citation type="submission" date="2019-01" db="EMBL/GenBank/DDBJ databases">
        <title>Ktedonosporobacter rubrisoli SCAWS-G2.</title>
        <authorList>
            <person name="Huang Y."/>
            <person name="Yan B."/>
        </authorList>
    </citation>
    <scope>NUCLEOTIDE SEQUENCE [LARGE SCALE GENOMIC DNA]</scope>
    <source>
        <strain evidence="3 4">SCAWS-G2</strain>
    </source>
</reference>
<keyword evidence="4" id="KW-1185">Reference proteome</keyword>
<gene>
    <name evidence="3" type="ORF">EPA93_23685</name>
</gene>
<feature type="domain" description="HTH cro/C1-type" evidence="2">
    <location>
        <begin position="16"/>
        <end position="71"/>
    </location>
</feature>
<evidence type="ECO:0000259" key="2">
    <source>
        <dbReference type="PROSITE" id="PS50943"/>
    </source>
</evidence>
<dbReference type="EMBL" id="CP035758">
    <property type="protein sequence ID" value="QBD78822.1"/>
    <property type="molecule type" value="Genomic_DNA"/>
</dbReference>
<dbReference type="InterPro" id="IPR019734">
    <property type="entry name" value="TPR_rpt"/>
</dbReference>
<dbReference type="SUPFAM" id="SSF47413">
    <property type="entry name" value="lambda repressor-like DNA-binding domains"/>
    <property type="match status" value="1"/>
</dbReference>
<dbReference type="Proteomes" id="UP000290365">
    <property type="component" value="Chromosome"/>
</dbReference>
<accession>A0A4P6JU56</accession>
<proteinExistence type="predicted"/>
<dbReference type="PROSITE" id="PS50943">
    <property type="entry name" value="HTH_CROC1"/>
    <property type="match status" value="1"/>
</dbReference>
<protein>
    <submittedName>
        <fullName evidence="3">Helix-turn-helix domain-containing protein</fullName>
    </submittedName>
</protein>
<evidence type="ECO:0000313" key="4">
    <source>
        <dbReference type="Proteomes" id="UP000290365"/>
    </source>
</evidence>
<sequence length="375" mass="42294">MVQEPRQPTSPLARALREYRERFKVTQTQLASDLNVDVKTIGRWEREETTLSDVRELSRLASMLGIEPEQLGVVSSIYVPLTYEQVDETIDHIWNLARQSRYFEASPLVERFLQGLIPQIKTDDHAMLNRLARGYHIAGHVTSILCRTSETDIALRHYYEMEQVARTIQDDTLLNLALTYEGDMYRRKGDLSNAIKYLQAACDTTPHANNAARGNAIQLLGRAYVQAGNKSGFERAMAEAEDLTYQISAEETASIVHGLYNLGTVYEDYNRSYTILGETQKALEYLEKAEKALRPITIHWQTLLATARAATLVQAGDITAGVDVAIEATHLCLSTGNYRLLERIYAIQSTIESLTRTMDQANSRLREALSGPVEY</sequence>
<evidence type="ECO:0000313" key="3">
    <source>
        <dbReference type="EMBL" id="QBD78822.1"/>
    </source>
</evidence>
<dbReference type="InterPro" id="IPR011990">
    <property type="entry name" value="TPR-like_helical_dom_sf"/>
</dbReference>
<feature type="repeat" description="TPR" evidence="1">
    <location>
        <begin position="175"/>
        <end position="208"/>
    </location>
</feature>
<dbReference type="Gene3D" id="1.10.260.40">
    <property type="entry name" value="lambda repressor-like DNA-binding domains"/>
    <property type="match status" value="1"/>
</dbReference>
<dbReference type="InterPro" id="IPR001387">
    <property type="entry name" value="Cro/C1-type_HTH"/>
</dbReference>
<dbReference type="PROSITE" id="PS50005">
    <property type="entry name" value="TPR"/>
    <property type="match status" value="1"/>
</dbReference>
<dbReference type="GO" id="GO:0003677">
    <property type="term" value="F:DNA binding"/>
    <property type="evidence" value="ECO:0007669"/>
    <property type="project" value="InterPro"/>
</dbReference>
<name>A0A4P6JU56_KTERU</name>
<dbReference type="CDD" id="cd00093">
    <property type="entry name" value="HTH_XRE"/>
    <property type="match status" value="1"/>
</dbReference>
<keyword evidence="1" id="KW-0802">TPR repeat</keyword>
<dbReference type="AlphaFoldDB" id="A0A4P6JU56"/>
<dbReference type="SMART" id="SM00530">
    <property type="entry name" value="HTH_XRE"/>
    <property type="match status" value="1"/>
</dbReference>
<dbReference type="KEGG" id="kbs:EPA93_23685"/>
<dbReference type="SUPFAM" id="SSF81901">
    <property type="entry name" value="HCP-like"/>
    <property type="match status" value="1"/>
</dbReference>
<dbReference type="Gene3D" id="1.25.40.10">
    <property type="entry name" value="Tetratricopeptide repeat domain"/>
    <property type="match status" value="1"/>
</dbReference>
<dbReference type="RefSeq" id="WP_129889875.1">
    <property type="nucleotide sequence ID" value="NZ_CP035758.1"/>
</dbReference>
<evidence type="ECO:0000256" key="1">
    <source>
        <dbReference type="PROSITE-ProRule" id="PRU00339"/>
    </source>
</evidence>